<organism evidence="1 2">
    <name type="scientific">Elysia crispata</name>
    <name type="common">lettuce slug</name>
    <dbReference type="NCBI Taxonomy" id="231223"/>
    <lineage>
        <taxon>Eukaryota</taxon>
        <taxon>Metazoa</taxon>
        <taxon>Spiralia</taxon>
        <taxon>Lophotrochozoa</taxon>
        <taxon>Mollusca</taxon>
        <taxon>Gastropoda</taxon>
        <taxon>Heterobranchia</taxon>
        <taxon>Euthyneura</taxon>
        <taxon>Panpulmonata</taxon>
        <taxon>Sacoglossa</taxon>
        <taxon>Placobranchoidea</taxon>
        <taxon>Plakobranchidae</taxon>
        <taxon>Elysia</taxon>
    </lineage>
</organism>
<sequence length="88" mass="9314">MKGPSCGALSDAGDRFQRVNQCRPGPWLTVSCSIIQREDLCAPMLIGKFTGNHPPVYPAWGCLGLLQSTETLITGTGSCQSAVTECLA</sequence>
<comment type="caution">
    <text evidence="1">The sequence shown here is derived from an EMBL/GenBank/DDBJ whole genome shotgun (WGS) entry which is preliminary data.</text>
</comment>
<dbReference type="AlphaFoldDB" id="A0AAE0Y3S0"/>
<keyword evidence="2" id="KW-1185">Reference proteome</keyword>
<dbReference type="EMBL" id="JAWDGP010006989">
    <property type="protein sequence ID" value="KAK3731773.1"/>
    <property type="molecule type" value="Genomic_DNA"/>
</dbReference>
<evidence type="ECO:0000313" key="1">
    <source>
        <dbReference type="EMBL" id="KAK3731773.1"/>
    </source>
</evidence>
<name>A0AAE0Y3S0_9GAST</name>
<dbReference type="Proteomes" id="UP001283361">
    <property type="component" value="Unassembled WGS sequence"/>
</dbReference>
<reference evidence="1" key="1">
    <citation type="journal article" date="2023" name="G3 (Bethesda)">
        <title>A reference genome for the long-term kleptoplast-retaining sea slug Elysia crispata morphotype clarki.</title>
        <authorList>
            <person name="Eastman K.E."/>
            <person name="Pendleton A.L."/>
            <person name="Shaikh M.A."/>
            <person name="Suttiyut T."/>
            <person name="Ogas R."/>
            <person name="Tomko P."/>
            <person name="Gavelis G."/>
            <person name="Widhalm J.R."/>
            <person name="Wisecaver J.H."/>
        </authorList>
    </citation>
    <scope>NUCLEOTIDE SEQUENCE</scope>
    <source>
        <strain evidence="1">ECLA1</strain>
    </source>
</reference>
<protein>
    <submittedName>
        <fullName evidence="1">Uncharacterized protein</fullName>
    </submittedName>
</protein>
<proteinExistence type="predicted"/>
<gene>
    <name evidence="1" type="ORF">RRG08_035439</name>
</gene>
<evidence type="ECO:0000313" key="2">
    <source>
        <dbReference type="Proteomes" id="UP001283361"/>
    </source>
</evidence>
<accession>A0AAE0Y3S0</accession>